<dbReference type="EMBL" id="CP006272">
    <property type="protein sequence ID" value="AGZ38490.1"/>
    <property type="molecule type" value="Genomic_DNA"/>
</dbReference>
<accession>U5VRX1</accession>
<organism evidence="1 2">
    <name type="scientific">Actinoplanes friuliensis DSM 7358</name>
    <dbReference type="NCBI Taxonomy" id="1246995"/>
    <lineage>
        <taxon>Bacteria</taxon>
        <taxon>Bacillati</taxon>
        <taxon>Actinomycetota</taxon>
        <taxon>Actinomycetes</taxon>
        <taxon>Micromonosporales</taxon>
        <taxon>Micromonosporaceae</taxon>
        <taxon>Actinoplanes</taxon>
    </lineage>
</organism>
<dbReference type="Proteomes" id="UP000017746">
    <property type="component" value="Chromosome"/>
</dbReference>
<keyword evidence="2" id="KW-1185">Reference proteome</keyword>
<proteinExistence type="predicted"/>
<dbReference type="KEGG" id="afs:AFR_01005"/>
<gene>
    <name evidence="1" type="ORF">AFR_01005</name>
</gene>
<sequence>MRLLPVRRQHAHMSAPVGLSPVESFVLAEADPEAALWEITAAWTADGDEADRVQAVPLLREAVIALAGYGFVAVHDFPLRPADWKQEIPVPADGVKAATANVQSWLWRPAGSSLLTVSITDAAVPWL</sequence>
<protein>
    <submittedName>
        <fullName evidence="1">Uncharacterized protein</fullName>
    </submittedName>
</protein>
<evidence type="ECO:0000313" key="1">
    <source>
        <dbReference type="EMBL" id="AGZ38490.1"/>
    </source>
</evidence>
<evidence type="ECO:0000313" key="2">
    <source>
        <dbReference type="Proteomes" id="UP000017746"/>
    </source>
</evidence>
<dbReference type="AlphaFoldDB" id="U5VRX1"/>
<name>U5VRX1_9ACTN</name>
<reference evidence="1 2" key="1">
    <citation type="journal article" date="2014" name="J. Biotechnol.">
        <title>Complete genome sequence of the actinobacterium Actinoplanes friuliensis HAG 010964, producer of the lipopeptide antibiotic friulimycin.</title>
        <authorList>
            <person name="Ruckert C."/>
            <person name="Szczepanowski R."/>
            <person name="Albersmeier A."/>
            <person name="Goesmann A."/>
            <person name="Fischer N."/>
            <person name="Steinkamper A."/>
            <person name="Puhler A."/>
            <person name="Biener R."/>
            <person name="Schwartz D."/>
            <person name="Kalinowski J."/>
        </authorList>
    </citation>
    <scope>NUCLEOTIDE SEQUENCE [LARGE SCALE GENOMIC DNA]</scope>
    <source>
        <strain evidence="1 2">DSM 7358</strain>
    </source>
</reference>
<dbReference type="HOGENOM" id="CLU_1965813_0_0_11"/>